<accession>Q8FNY1</accession>
<sequence length="348" mass="35770">MNKIRTAATNPFIATAASLVVLMVVAIYSGFSGIIDLSPGQVLAHLTGTETLSDREQAVFFNIRLPRIVTAMVVGATLALSGAAYQAVFRNPLADPYLLGVSAGAGLGVTLVIVGGVSLGLTAGGFGIIGAAFIGGITAVAATVLVSRGVGFGSSATVVILAGVAVAAFASSIQTYIQQRNIDTVSRIYVWMLGSLNVSRWESVVSVAIPAALCAVLILSSARLLDVMTVGDIEARTLGIDPTVVRMSLVAVATLGTASVVAISGLIGFVGIIVPHAIRLLCGPGHRLLLPLTLVWGAIFLVTADTIGRTILAPQELPVGVVTAAVGSPFFLFILRRSSRPRREGRTA</sequence>
<evidence type="ECO:0000256" key="2">
    <source>
        <dbReference type="ARBA" id="ARBA00007935"/>
    </source>
</evidence>
<organism evidence="9 10">
    <name type="scientific">Corynebacterium efficiens (strain DSM 44549 / YS-314 / AJ 12310 / JCM 11189 / NBRC 100395)</name>
    <dbReference type="NCBI Taxonomy" id="196164"/>
    <lineage>
        <taxon>Bacteria</taxon>
        <taxon>Bacillati</taxon>
        <taxon>Actinomycetota</taxon>
        <taxon>Actinomycetes</taxon>
        <taxon>Mycobacteriales</taxon>
        <taxon>Corynebacteriaceae</taxon>
        <taxon>Corynebacterium</taxon>
    </lineage>
</organism>
<dbReference type="InterPro" id="IPR037294">
    <property type="entry name" value="ABC_BtuC-like"/>
</dbReference>
<evidence type="ECO:0000256" key="8">
    <source>
        <dbReference type="SAM" id="Phobius"/>
    </source>
</evidence>
<feature type="transmembrane region" description="Helical" evidence="8">
    <location>
        <begin position="317"/>
        <end position="335"/>
    </location>
</feature>
<keyword evidence="3" id="KW-0813">Transport</keyword>
<comment type="subcellular location">
    <subcellularLocation>
        <location evidence="1">Cell membrane</location>
        <topology evidence="1">Multi-pass membrane protein</topology>
    </subcellularLocation>
</comment>
<evidence type="ECO:0000256" key="1">
    <source>
        <dbReference type="ARBA" id="ARBA00004651"/>
    </source>
</evidence>
<accession>C8NPW9</accession>
<feature type="transmembrane region" description="Helical" evidence="8">
    <location>
        <begin position="126"/>
        <end position="146"/>
    </location>
</feature>
<feature type="transmembrane region" description="Helical" evidence="8">
    <location>
        <begin position="249"/>
        <end position="276"/>
    </location>
</feature>
<dbReference type="KEGG" id="cef:CE2012"/>
<dbReference type="PANTHER" id="PTHR30472">
    <property type="entry name" value="FERRIC ENTEROBACTIN TRANSPORT SYSTEM PERMEASE PROTEIN"/>
    <property type="match status" value="1"/>
</dbReference>
<keyword evidence="4" id="KW-1003">Cell membrane</keyword>
<evidence type="ECO:0000256" key="7">
    <source>
        <dbReference type="ARBA" id="ARBA00023136"/>
    </source>
</evidence>
<keyword evidence="6 8" id="KW-1133">Transmembrane helix</keyword>
<dbReference type="Pfam" id="PF01032">
    <property type="entry name" value="FecCD"/>
    <property type="match status" value="1"/>
</dbReference>
<evidence type="ECO:0000313" key="10">
    <source>
        <dbReference type="Proteomes" id="UP000001409"/>
    </source>
</evidence>
<dbReference type="HOGENOM" id="CLU_013016_0_3_11"/>
<dbReference type="AlphaFoldDB" id="Q8FNY1"/>
<dbReference type="eggNOG" id="COG0609">
    <property type="taxonomic scope" value="Bacteria"/>
</dbReference>
<dbReference type="GO" id="GO:0022857">
    <property type="term" value="F:transmembrane transporter activity"/>
    <property type="evidence" value="ECO:0007669"/>
    <property type="project" value="InterPro"/>
</dbReference>
<evidence type="ECO:0000256" key="3">
    <source>
        <dbReference type="ARBA" id="ARBA00022448"/>
    </source>
</evidence>
<dbReference type="PANTHER" id="PTHR30472:SF25">
    <property type="entry name" value="ABC TRANSPORTER PERMEASE PROTEIN MJ0876-RELATED"/>
    <property type="match status" value="1"/>
</dbReference>
<dbReference type="Gene3D" id="1.10.3470.10">
    <property type="entry name" value="ABC transporter involved in vitamin B12 uptake, BtuC"/>
    <property type="match status" value="1"/>
</dbReference>
<evidence type="ECO:0000256" key="4">
    <source>
        <dbReference type="ARBA" id="ARBA00022475"/>
    </source>
</evidence>
<feature type="transmembrane region" description="Helical" evidence="8">
    <location>
        <begin position="12"/>
        <end position="31"/>
    </location>
</feature>
<keyword evidence="7 8" id="KW-0472">Membrane</keyword>
<dbReference type="InterPro" id="IPR000522">
    <property type="entry name" value="ABC_transptr_permease_BtuC"/>
</dbReference>
<evidence type="ECO:0000313" key="9">
    <source>
        <dbReference type="EMBL" id="BAC18822.1"/>
    </source>
</evidence>
<dbReference type="EMBL" id="BA000035">
    <property type="protein sequence ID" value="BAC18822.1"/>
    <property type="molecule type" value="Genomic_DNA"/>
</dbReference>
<feature type="transmembrane region" description="Helical" evidence="8">
    <location>
        <begin position="198"/>
        <end position="219"/>
    </location>
</feature>
<dbReference type="OrthoDB" id="9782305at2"/>
<keyword evidence="5 8" id="KW-0812">Transmembrane</keyword>
<evidence type="ECO:0000256" key="5">
    <source>
        <dbReference type="ARBA" id="ARBA00022692"/>
    </source>
</evidence>
<dbReference type="Proteomes" id="UP000001409">
    <property type="component" value="Chromosome"/>
</dbReference>
<dbReference type="FunFam" id="1.10.3470.10:FF:000001">
    <property type="entry name" value="Vitamin B12 ABC transporter permease BtuC"/>
    <property type="match status" value="1"/>
</dbReference>
<comment type="similarity">
    <text evidence="2">Belongs to the binding-protein-dependent transport system permease family. FecCD subfamily.</text>
</comment>
<dbReference type="SUPFAM" id="SSF81345">
    <property type="entry name" value="ABC transporter involved in vitamin B12 uptake, BtuC"/>
    <property type="match status" value="1"/>
</dbReference>
<feature type="transmembrane region" description="Helical" evidence="8">
    <location>
        <begin position="288"/>
        <end position="311"/>
    </location>
</feature>
<protein>
    <submittedName>
        <fullName evidence="9">Putative iron ABC transporter permease protein</fullName>
    </submittedName>
</protein>
<proteinExistence type="inferred from homology"/>
<keyword evidence="10" id="KW-1185">Reference proteome</keyword>
<reference evidence="9 10" key="1">
    <citation type="journal article" date="2003" name="Genome Res.">
        <title>Comparative complete genome sequence analysis of the amino acid replacements responsible for the thermostability of Corynebacterium efficiens.</title>
        <authorList>
            <person name="Nishio Y."/>
            <person name="Nakamura Y."/>
            <person name="Kawarabayasi Y."/>
            <person name="Usuda Y."/>
            <person name="Kimura E."/>
            <person name="Sugimoto S."/>
            <person name="Matsui K."/>
            <person name="Yamagishi A."/>
            <person name="Kikuchi H."/>
            <person name="Ikeo K."/>
            <person name="Gojobori T."/>
        </authorList>
    </citation>
    <scope>NUCLEOTIDE SEQUENCE [LARGE SCALE GENOMIC DNA]</scope>
    <source>
        <strain evidence="10">DSM 44549 / YS-314 / AJ 12310 / JCM 11189 / NBRC 100395</strain>
    </source>
</reference>
<dbReference type="CDD" id="cd06550">
    <property type="entry name" value="TM_ABC_iron-siderophores_like"/>
    <property type="match status" value="1"/>
</dbReference>
<feature type="transmembrane region" description="Helical" evidence="8">
    <location>
        <begin position="152"/>
        <end position="177"/>
    </location>
</feature>
<dbReference type="GO" id="GO:0005886">
    <property type="term" value="C:plasma membrane"/>
    <property type="evidence" value="ECO:0007669"/>
    <property type="project" value="UniProtKB-SubCell"/>
</dbReference>
<dbReference type="STRING" id="196164.gene:10742440"/>
<name>Q8FNY1_COREF</name>
<feature type="transmembrane region" description="Helical" evidence="8">
    <location>
        <begin position="97"/>
        <end position="119"/>
    </location>
</feature>
<evidence type="ECO:0000256" key="6">
    <source>
        <dbReference type="ARBA" id="ARBA00022989"/>
    </source>
</evidence>